<dbReference type="Gene3D" id="3.40.50.300">
    <property type="entry name" value="P-loop containing nucleotide triphosphate hydrolases"/>
    <property type="match status" value="1"/>
</dbReference>
<keyword evidence="11" id="KW-0460">Magnesium</keyword>
<dbReference type="OrthoDB" id="8954335at2759"/>
<organism evidence="18 19">
    <name type="scientific">Galerina marginata (strain CBS 339.88)</name>
    <dbReference type="NCBI Taxonomy" id="685588"/>
    <lineage>
        <taxon>Eukaryota</taxon>
        <taxon>Fungi</taxon>
        <taxon>Dikarya</taxon>
        <taxon>Basidiomycota</taxon>
        <taxon>Agaricomycotina</taxon>
        <taxon>Agaricomycetes</taxon>
        <taxon>Agaricomycetidae</taxon>
        <taxon>Agaricales</taxon>
        <taxon>Agaricineae</taxon>
        <taxon>Strophariaceae</taxon>
        <taxon>Galerina</taxon>
    </lineage>
</organism>
<dbReference type="SUPFAM" id="SSF52540">
    <property type="entry name" value="P-loop containing nucleoside triphosphate hydrolases"/>
    <property type="match status" value="1"/>
</dbReference>
<evidence type="ECO:0000256" key="14">
    <source>
        <dbReference type="ARBA" id="ARBA00023134"/>
    </source>
</evidence>
<keyword evidence="14" id="KW-0342">GTP-binding</keyword>
<evidence type="ECO:0000256" key="4">
    <source>
        <dbReference type="ARBA" id="ARBA00022528"/>
    </source>
</evidence>
<evidence type="ECO:0000256" key="1">
    <source>
        <dbReference type="ARBA" id="ARBA00001946"/>
    </source>
</evidence>
<evidence type="ECO:0000313" key="19">
    <source>
        <dbReference type="Proteomes" id="UP000027222"/>
    </source>
</evidence>
<evidence type="ECO:0000256" key="12">
    <source>
        <dbReference type="ARBA" id="ARBA00022927"/>
    </source>
</evidence>
<dbReference type="PANTHER" id="PTHR10903:SF135">
    <property type="entry name" value="TRANSLOCASE OF CHLOROPLAST 120, CHLOROPLASTIC-RELATED"/>
    <property type="match status" value="1"/>
</dbReference>
<reference evidence="19" key="1">
    <citation type="journal article" date="2014" name="Proc. Natl. Acad. Sci. U.S.A.">
        <title>Extensive sampling of basidiomycete genomes demonstrates inadequacy of the white-rot/brown-rot paradigm for wood decay fungi.</title>
        <authorList>
            <person name="Riley R."/>
            <person name="Salamov A.A."/>
            <person name="Brown D.W."/>
            <person name="Nagy L.G."/>
            <person name="Floudas D."/>
            <person name="Held B.W."/>
            <person name="Levasseur A."/>
            <person name="Lombard V."/>
            <person name="Morin E."/>
            <person name="Otillar R."/>
            <person name="Lindquist E.A."/>
            <person name="Sun H."/>
            <person name="LaButti K.M."/>
            <person name="Schmutz J."/>
            <person name="Jabbour D."/>
            <person name="Luo H."/>
            <person name="Baker S.E."/>
            <person name="Pisabarro A.G."/>
            <person name="Walton J.D."/>
            <person name="Blanchette R.A."/>
            <person name="Henrissat B."/>
            <person name="Martin F."/>
            <person name="Cullen D."/>
            <person name="Hibbett D.S."/>
            <person name="Grigoriev I.V."/>
        </authorList>
    </citation>
    <scope>NUCLEOTIDE SEQUENCE [LARGE SCALE GENOMIC DNA]</scope>
    <source>
        <strain evidence="19">CBS 339.88</strain>
    </source>
</reference>
<name>A0A067TFZ4_GALM3</name>
<evidence type="ECO:0000259" key="17">
    <source>
        <dbReference type="Pfam" id="PF04548"/>
    </source>
</evidence>
<evidence type="ECO:0000256" key="15">
    <source>
        <dbReference type="ARBA" id="ARBA00023136"/>
    </source>
</evidence>
<keyword evidence="9" id="KW-0378">Hydrolase</keyword>
<keyword evidence="8" id="KW-0547">Nucleotide-binding</keyword>
<keyword evidence="6" id="KW-0812">Transmembrane</keyword>
<evidence type="ECO:0000256" key="16">
    <source>
        <dbReference type="ARBA" id="ARBA00024013"/>
    </source>
</evidence>
<evidence type="ECO:0000313" key="18">
    <source>
        <dbReference type="EMBL" id="KDR82135.1"/>
    </source>
</evidence>
<dbReference type="AlphaFoldDB" id="A0A067TFZ4"/>
<keyword evidence="7" id="KW-0479">Metal-binding</keyword>
<evidence type="ECO:0000256" key="11">
    <source>
        <dbReference type="ARBA" id="ARBA00022842"/>
    </source>
</evidence>
<evidence type="ECO:0000256" key="9">
    <source>
        <dbReference type="ARBA" id="ARBA00022801"/>
    </source>
</evidence>
<dbReference type="InterPro" id="IPR006703">
    <property type="entry name" value="G_AIG1"/>
</dbReference>
<evidence type="ECO:0000256" key="5">
    <source>
        <dbReference type="ARBA" id="ARBA00022640"/>
    </source>
</evidence>
<dbReference type="InterPro" id="IPR027417">
    <property type="entry name" value="P-loop_NTPase"/>
</dbReference>
<evidence type="ECO:0000256" key="13">
    <source>
        <dbReference type="ARBA" id="ARBA00022989"/>
    </source>
</evidence>
<dbReference type="Pfam" id="PF04548">
    <property type="entry name" value="AIG1"/>
    <property type="match status" value="1"/>
</dbReference>
<keyword evidence="3" id="KW-0813">Transport</keyword>
<keyword evidence="4" id="KW-0150">Chloroplast</keyword>
<evidence type="ECO:0000256" key="7">
    <source>
        <dbReference type="ARBA" id="ARBA00022723"/>
    </source>
</evidence>
<evidence type="ECO:0000256" key="8">
    <source>
        <dbReference type="ARBA" id="ARBA00022741"/>
    </source>
</evidence>
<dbReference type="HOGENOM" id="CLU_018003_0_0_1"/>
<dbReference type="Proteomes" id="UP000027222">
    <property type="component" value="Unassembled WGS sequence"/>
</dbReference>
<evidence type="ECO:0000256" key="10">
    <source>
        <dbReference type="ARBA" id="ARBA00022805"/>
    </source>
</evidence>
<dbReference type="InterPro" id="IPR045058">
    <property type="entry name" value="GIMA/IAN/Toc"/>
</dbReference>
<gene>
    <name evidence="18" type="ORF">GALMADRAFT_135498</name>
</gene>
<dbReference type="CDD" id="cd00882">
    <property type="entry name" value="Ras_like_GTPase"/>
    <property type="match status" value="1"/>
</dbReference>
<comment type="cofactor">
    <cofactor evidence="1">
        <name>Mg(2+)</name>
        <dbReference type="ChEBI" id="CHEBI:18420"/>
    </cofactor>
</comment>
<evidence type="ECO:0000256" key="6">
    <source>
        <dbReference type="ARBA" id="ARBA00022692"/>
    </source>
</evidence>
<protein>
    <recommendedName>
        <fullName evidence="17">AIG1-type G domain-containing protein</fullName>
    </recommendedName>
</protein>
<comment type="subcellular location">
    <subcellularLocation>
        <location evidence="2">Membrane</location>
        <topology evidence="2">Single-pass membrane protein</topology>
    </subcellularLocation>
    <subcellularLocation>
        <location evidence="16">Plastid</location>
        <location evidence="16">Chloroplast outer membrane</location>
    </subcellularLocation>
</comment>
<dbReference type="GO" id="GO:0016787">
    <property type="term" value="F:hydrolase activity"/>
    <property type="evidence" value="ECO:0007669"/>
    <property type="project" value="UniProtKB-KW"/>
</dbReference>
<dbReference type="EMBL" id="KL142370">
    <property type="protein sequence ID" value="KDR82135.1"/>
    <property type="molecule type" value="Genomic_DNA"/>
</dbReference>
<evidence type="ECO:0000256" key="3">
    <source>
        <dbReference type="ARBA" id="ARBA00022448"/>
    </source>
</evidence>
<keyword evidence="19" id="KW-1185">Reference proteome</keyword>
<dbReference type="GO" id="GO:0015031">
    <property type="term" value="P:protein transport"/>
    <property type="evidence" value="ECO:0007669"/>
    <property type="project" value="UniProtKB-KW"/>
</dbReference>
<keyword evidence="15" id="KW-0472">Membrane</keyword>
<feature type="domain" description="AIG1-type G" evidence="17">
    <location>
        <begin position="21"/>
        <end position="148"/>
    </location>
</feature>
<keyword evidence="12" id="KW-0653">Protein transport</keyword>
<sequence length="300" mass="33599">MPRKKSTSWDNRKLKDIVIPVMGATGAGKSTFINTLLGYERMTVGHDLTSCTSKLQEVALDFPSGSHLEGYRLVVVDTPGFDDTYEGDAAILRRVAEWLEKSYRGKDVLGGVIYLHDISHDRFTGVARRNLEMFRAMCGSAAINKVVLGTTCWTRTSPEIGLRHEEEIERLHWSPLLKQGARMRQFQGTPESALGFIEDIVKRNSNHQLTDTVLQIQTELADDGKILPETEAGKHLHGTLQEVLKAQKEMAVLEASMASEGDPDAKAKLEETRAKIENLVRQVQELKIPLSRRLRSFFGL</sequence>
<dbReference type="GO" id="GO:0005525">
    <property type="term" value="F:GTP binding"/>
    <property type="evidence" value="ECO:0007669"/>
    <property type="project" value="UniProtKB-KW"/>
</dbReference>
<keyword evidence="13" id="KW-1133">Transmembrane helix</keyword>
<dbReference type="GO" id="GO:0046872">
    <property type="term" value="F:metal ion binding"/>
    <property type="evidence" value="ECO:0007669"/>
    <property type="project" value="UniProtKB-KW"/>
</dbReference>
<keyword evidence="5" id="KW-0934">Plastid</keyword>
<proteinExistence type="predicted"/>
<keyword evidence="10" id="KW-1002">Plastid outer membrane</keyword>
<accession>A0A067TFZ4</accession>
<evidence type="ECO:0000256" key="2">
    <source>
        <dbReference type="ARBA" id="ARBA00004167"/>
    </source>
</evidence>
<dbReference type="GO" id="GO:0016020">
    <property type="term" value="C:membrane"/>
    <property type="evidence" value="ECO:0007669"/>
    <property type="project" value="UniProtKB-SubCell"/>
</dbReference>
<dbReference type="PANTHER" id="PTHR10903">
    <property type="entry name" value="GTPASE, IMAP FAMILY MEMBER-RELATED"/>
    <property type="match status" value="1"/>
</dbReference>